<name>A0A0C2XRQ7_HEBCY</name>
<dbReference type="STRING" id="686832.A0A0C2XRQ7"/>
<dbReference type="PIRSF" id="PIRSF017316">
    <property type="entry name" value="Pesterase_C1039"/>
    <property type="match status" value="1"/>
</dbReference>
<dbReference type="InterPro" id="IPR053828">
    <property type="entry name" value="Nucleosidase_C"/>
</dbReference>
<feature type="region of interest" description="Disordered" evidence="1">
    <location>
        <begin position="309"/>
        <end position="352"/>
    </location>
</feature>
<gene>
    <name evidence="5" type="ORF">M413DRAFT_446573</name>
</gene>
<evidence type="ECO:0000256" key="1">
    <source>
        <dbReference type="SAM" id="MobiDB-lite"/>
    </source>
</evidence>
<keyword evidence="2" id="KW-0732">Signal</keyword>
<dbReference type="Gene3D" id="3.90.780.10">
    <property type="entry name" value="5'-Nucleotidase, C-terminal domain"/>
    <property type="match status" value="2"/>
</dbReference>
<feature type="compositionally biased region" description="Gly residues" evidence="1">
    <location>
        <begin position="322"/>
        <end position="346"/>
    </location>
</feature>
<evidence type="ECO:0000259" key="4">
    <source>
        <dbReference type="Pfam" id="PF21953"/>
    </source>
</evidence>
<keyword evidence="6" id="KW-1185">Reference proteome</keyword>
<dbReference type="AlphaFoldDB" id="A0A0C2XRQ7"/>
<protein>
    <submittedName>
        <fullName evidence="5">Uncharacterized protein</fullName>
    </submittedName>
</protein>
<dbReference type="Proteomes" id="UP000053424">
    <property type="component" value="Unassembled WGS sequence"/>
</dbReference>
<dbReference type="InterPro" id="IPR006179">
    <property type="entry name" value="5_nucleotidase/apyrase"/>
</dbReference>
<organism evidence="5 6">
    <name type="scientific">Hebeloma cylindrosporum</name>
    <dbReference type="NCBI Taxonomy" id="76867"/>
    <lineage>
        <taxon>Eukaryota</taxon>
        <taxon>Fungi</taxon>
        <taxon>Dikarya</taxon>
        <taxon>Basidiomycota</taxon>
        <taxon>Agaricomycotina</taxon>
        <taxon>Agaricomycetes</taxon>
        <taxon>Agaricomycetidae</taxon>
        <taxon>Agaricales</taxon>
        <taxon>Agaricineae</taxon>
        <taxon>Hymenogastraceae</taxon>
        <taxon>Hebeloma</taxon>
    </lineage>
</organism>
<feature type="domain" description="Calcineurin-like phosphoesterase" evidence="3">
    <location>
        <begin position="57"/>
        <end position="279"/>
    </location>
</feature>
<dbReference type="PANTHER" id="PTHR11575">
    <property type="entry name" value="5'-NUCLEOTIDASE-RELATED"/>
    <property type="match status" value="1"/>
</dbReference>
<dbReference type="SUPFAM" id="SSF55816">
    <property type="entry name" value="5'-nucleotidase (syn. UDP-sugar hydrolase), C-terminal domain"/>
    <property type="match status" value="1"/>
</dbReference>
<feature type="compositionally biased region" description="Basic and acidic residues" evidence="1">
    <location>
        <begin position="311"/>
        <end position="321"/>
    </location>
</feature>
<proteinExistence type="predicted"/>
<dbReference type="GO" id="GO:0005829">
    <property type="term" value="C:cytosol"/>
    <property type="evidence" value="ECO:0007669"/>
    <property type="project" value="TreeGrafter"/>
</dbReference>
<dbReference type="OrthoDB" id="7722975at2759"/>
<dbReference type="SUPFAM" id="SSF56300">
    <property type="entry name" value="Metallo-dependent phosphatases"/>
    <property type="match status" value="1"/>
</dbReference>
<feature type="chain" id="PRO_5002158826" evidence="2">
    <location>
        <begin position="27"/>
        <end position="641"/>
    </location>
</feature>
<evidence type="ECO:0000313" key="6">
    <source>
        <dbReference type="Proteomes" id="UP000053424"/>
    </source>
</evidence>
<dbReference type="InterPro" id="IPR004843">
    <property type="entry name" value="Calcineurin-like_PHP"/>
</dbReference>
<dbReference type="EMBL" id="KN831783">
    <property type="protein sequence ID" value="KIM40388.1"/>
    <property type="molecule type" value="Genomic_DNA"/>
</dbReference>
<dbReference type="GO" id="GO:0009166">
    <property type="term" value="P:nucleotide catabolic process"/>
    <property type="evidence" value="ECO:0007669"/>
    <property type="project" value="InterPro"/>
</dbReference>
<feature type="domain" description="Putative 5'-nucleotidase C-terminal" evidence="4">
    <location>
        <begin position="406"/>
        <end position="603"/>
    </location>
</feature>
<dbReference type="GO" id="GO:0016787">
    <property type="term" value="F:hydrolase activity"/>
    <property type="evidence" value="ECO:0007669"/>
    <property type="project" value="InterPro"/>
</dbReference>
<evidence type="ECO:0000256" key="2">
    <source>
        <dbReference type="SAM" id="SignalP"/>
    </source>
</evidence>
<dbReference type="HOGENOM" id="CLU_019028_1_0_1"/>
<reference evidence="5 6" key="1">
    <citation type="submission" date="2014-04" db="EMBL/GenBank/DDBJ databases">
        <authorList>
            <consortium name="DOE Joint Genome Institute"/>
            <person name="Kuo A."/>
            <person name="Gay G."/>
            <person name="Dore J."/>
            <person name="Kohler A."/>
            <person name="Nagy L.G."/>
            <person name="Floudas D."/>
            <person name="Copeland A."/>
            <person name="Barry K.W."/>
            <person name="Cichocki N."/>
            <person name="Veneault-Fourrey C."/>
            <person name="LaButti K."/>
            <person name="Lindquist E.A."/>
            <person name="Lipzen A."/>
            <person name="Lundell T."/>
            <person name="Morin E."/>
            <person name="Murat C."/>
            <person name="Sun H."/>
            <person name="Tunlid A."/>
            <person name="Henrissat B."/>
            <person name="Grigoriev I.V."/>
            <person name="Hibbett D.S."/>
            <person name="Martin F."/>
            <person name="Nordberg H.P."/>
            <person name="Cantor M.N."/>
            <person name="Hua S.X."/>
        </authorList>
    </citation>
    <scope>NUCLEOTIDE SEQUENCE [LARGE SCALE GENOMIC DNA]</scope>
    <source>
        <strain evidence="6">h7</strain>
    </source>
</reference>
<evidence type="ECO:0000259" key="3">
    <source>
        <dbReference type="Pfam" id="PF00149"/>
    </source>
</evidence>
<dbReference type="InterPro" id="IPR029052">
    <property type="entry name" value="Metallo-depent_PP-like"/>
</dbReference>
<dbReference type="Gene3D" id="3.60.21.10">
    <property type="match status" value="1"/>
</dbReference>
<dbReference type="Pfam" id="PF21953">
    <property type="entry name" value="NadN_nucleosid_C"/>
    <property type="match status" value="1"/>
</dbReference>
<evidence type="ECO:0000313" key="5">
    <source>
        <dbReference type="EMBL" id="KIM40388.1"/>
    </source>
</evidence>
<dbReference type="InterPro" id="IPR014485">
    <property type="entry name" value="Pesterase_C1039"/>
</dbReference>
<dbReference type="InterPro" id="IPR036907">
    <property type="entry name" value="5'-Nucleotdase_C_sf"/>
</dbReference>
<dbReference type="Pfam" id="PF00149">
    <property type="entry name" value="Metallophos"/>
    <property type="match status" value="1"/>
</dbReference>
<feature type="signal peptide" evidence="2">
    <location>
        <begin position="1"/>
        <end position="26"/>
    </location>
</feature>
<accession>A0A0C2XRQ7</accession>
<dbReference type="PROSITE" id="PS51257">
    <property type="entry name" value="PROKAR_LIPOPROTEIN"/>
    <property type="match status" value="1"/>
</dbReference>
<reference evidence="6" key="2">
    <citation type="submission" date="2015-01" db="EMBL/GenBank/DDBJ databases">
        <title>Evolutionary Origins and Diversification of the Mycorrhizal Mutualists.</title>
        <authorList>
            <consortium name="DOE Joint Genome Institute"/>
            <consortium name="Mycorrhizal Genomics Consortium"/>
            <person name="Kohler A."/>
            <person name="Kuo A."/>
            <person name="Nagy L.G."/>
            <person name="Floudas D."/>
            <person name="Copeland A."/>
            <person name="Barry K.W."/>
            <person name="Cichocki N."/>
            <person name="Veneault-Fourrey C."/>
            <person name="LaButti K."/>
            <person name="Lindquist E.A."/>
            <person name="Lipzen A."/>
            <person name="Lundell T."/>
            <person name="Morin E."/>
            <person name="Murat C."/>
            <person name="Riley R."/>
            <person name="Ohm R."/>
            <person name="Sun H."/>
            <person name="Tunlid A."/>
            <person name="Henrissat B."/>
            <person name="Grigoriev I.V."/>
            <person name="Hibbett D.S."/>
            <person name="Martin F."/>
        </authorList>
    </citation>
    <scope>NUCLEOTIDE SEQUENCE [LARGE SCALE GENOMIC DNA]</scope>
    <source>
        <strain evidence="6">h7</strain>
    </source>
</reference>
<dbReference type="PANTHER" id="PTHR11575:SF22">
    <property type="entry name" value="ADL392WP"/>
    <property type="match status" value="1"/>
</dbReference>
<sequence length="641" mass="70594">MVSNLFKVPLTSTFLTLLASIWAVSACGDHADGQLSRRSASPHLTPPTRPLEWGDVNILHTTDSHGWLLGHQKSSFPEPNYSGDFGDFSSFVSHMKKIAIERDVDLLLVDSGDLHDGIDAHDSNQFMKRLPYDVMAIGNHELYSYENALDMHKNFAPSLKGRYLSSNVNITIVNDKGQVQTVPVGERFAKFKTRKGRKVTSFGVLYNFSGNDRNTTVQKVADMVNEAWFKDAIKDEPDFFLLVGHMPIARDNCAALVFNAIRAVHPTTPIMIFGGHTHIRDCVQLDDRSMALESGRYMETIGWMSATLDDNNGKGHGKDNGKGNGKGNGNGNGSGKDNGKGNGKGNSKGVTFSRRYLDPNRVTFEYHTKRNTHNFDTSEGKSITKGLTDLAKKFDLSFQFGTAPHDFTINQAPYPSNNSLLSLFIENAAPVALAINNTRASIPNIMITNSGSQRFDIYAGPFTKNDQLTASPFADAFLFIPNVPFSIASQVLPTLNHAGSNQRRVMMEAREEELYGRGHVDTVYMKWLEEMDKKNDGMARRAAQNLTLGYVTTDSCPGVGDDVLHAPLPFNSVPPFIGSVPPTVAPDTPIDLVFVDFIENQLLQILNSLQKTKAYTTADVTTYSPILTNAILGLYAQAAWN</sequence>